<comment type="similarity">
    <text evidence="2">Belongs to the ABC transporter superfamily. ABCB family. Multidrug resistance exporter (TC 3.A.1.201) subfamily.</text>
</comment>
<evidence type="ECO:0000256" key="1">
    <source>
        <dbReference type="ARBA" id="ARBA00004651"/>
    </source>
</evidence>
<dbReference type="InterPro" id="IPR039421">
    <property type="entry name" value="Type_1_exporter"/>
</dbReference>
<dbReference type="FunFam" id="3.40.50.300:FF:000251">
    <property type="entry name" value="ABC transporter B family member 19"/>
    <property type="match status" value="1"/>
</dbReference>
<keyword evidence="3" id="KW-0813">Transport</keyword>
<dbReference type="InterPro" id="IPR036640">
    <property type="entry name" value="ABC1_TM_sf"/>
</dbReference>
<keyword evidence="5" id="KW-0547">Nucleotide-binding</keyword>
<dbReference type="CDD" id="cd18578">
    <property type="entry name" value="ABC_6TM_Pgp_ABCB1_D2_like"/>
    <property type="match status" value="1"/>
</dbReference>
<dbReference type="SUPFAM" id="SSF52540">
    <property type="entry name" value="P-loop containing nucleoside triphosphate hydrolases"/>
    <property type="match status" value="2"/>
</dbReference>
<dbReference type="FunFam" id="3.40.50.300:FF:000916">
    <property type="entry name" value="ABC transporter B family member 9"/>
    <property type="match status" value="1"/>
</dbReference>
<dbReference type="PROSITE" id="PS00211">
    <property type="entry name" value="ABC_TRANSPORTER_1"/>
    <property type="match status" value="2"/>
</dbReference>
<dbReference type="Gene3D" id="3.40.50.300">
    <property type="entry name" value="P-loop containing nucleotide triphosphate hydrolases"/>
    <property type="match status" value="2"/>
</dbReference>
<dbReference type="InterPro" id="IPR027417">
    <property type="entry name" value="P-loop_NTPase"/>
</dbReference>
<feature type="unsure residue" description="D or N" evidence="12">
    <location>
        <position position="508"/>
    </location>
</feature>
<dbReference type="AlphaFoldDB" id="A0A8H4AYT3"/>
<evidence type="ECO:0000256" key="8">
    <source>
        <dbReference type="ARBA" id="ARBA00023136"/>
    </source>
</evidence>
<dbReference type="PROSITE" id="PS50893">
    <property type="entry name" value="ABC_TRANSPORTER_2"/>
    <property type="match status" value="2"/>
</dbReference>
<dbReference type="GO" id="GO:0090374">
    <property type="term" value="P:oligopeptide export from mitochondrion"/>
    <property type="evidence" value="ECO:0007669"/>
    <property type="project" value="TreeGrafter"/>
</dbReference>
<dbReference type="PROSITE" id="PS50929">
    <property type="entry name" value="ABC_TM1F"/>
    <property type="match status" value="2"/>
</dbReference>
<keyword evidence="12" id="KW-0378">Hydrolase</keyword>
<dbReference type="InterPro" id="IPR017871">
    <property type="entry name" value="ABC_transporter-like_CS"/>
</dbReference>
<dbReference type="GO" id="GO:0015421">
    <property type="term" value="F:ABC-type oligopeptide transporter activity"/>
    <property type="evidence" value="ECO:0007669"/>
    <property type="project" value="TreeGrafter"/>
</dbReference>
<dbReference type="Pfam" id="PF00664">
    <property type="entry name" value="ABC_membrane"/>
    <property type="match status" value="2"/>
</dbReference>
<feature type="transmembrane region" description="Helical" evidence="9">
    <location>
        <begin position="315"/>
        <end position="333"/>
    </location>
</feature>
<dbReference type="Pfam" id="PF00005">
    <property type="entry name" value="ABC_tran"/>
    <property type="match status" value="2"/>
</dbReference>
<evidence type="ECO:0000259" key="10">
    <source>
        <dbReference type="PROSITE" id="PS50893"/>
    </source>
</evidence>
<feature type="transmembrane region" description="Helical" evidence="9">
    <location>
        <begin position="103"/>
        <end position="126"/>
    </location>
</feature>
<dbReference type="EMBL" id="WTPW01000118">
    <property type="protein sequence ID" value="KAF0545725.1"/>
    <property type="molecule type" value="Genomic_DNA"/>
</dbReference>
<sequence length="1164" mass="129704">MIENTIAISIEESSDIKLDPTEERILNDQISIIEKKESYFTLYRFATKFDWIIMFIGLVFSAAAGAALTGKSVLYGIMAGYYIGFQTHTISTNEFHEGLNYYFLIYVYFAIFTFIVTYIALVTWLLTGERIARQIREQYFRAILRQNIAYFDKFGSGEVITRITSDIYLVQDGISEKASLAFLYISHFIASFIIAFIINWKITLVICIIIPFFAINSGIMIKFSAIFTKKSLSFYSRAGIIAEEAISTIKAAVAFGVQKKLSNIYDAYLGEAKKEGFKKSLLIGFALGITFFGTYAINALTFWFGSIMIANNELFPGQVISIYSLSVTGYFSLTNFFDYIQAISLATGASSKIFETIDRIPSINIASDTGDKPENVVGHIQLKNINFIYPTRPDVKTLNNISLDVESGSTVAIVGSSGSGKSTIVSLMLRFYDPLSGDIFIDGRNIKSLNLTWLRRQIGFVSQEPVLFKTTIAENVSYGLIGSIYENLPDNEKRERIENACKIADAHDFIMNFPDKYETMVGERGILLSGGQKQRIAIARAIIKDPKILLLDEATSALDTQSESIIQNALDKTSKGRTTIVVAHRLSTIRNATKIIVMNKGIIIESGCLYPVFAIILANIFQAFSQTGDTLRHEATFWALMLLVFSVTIFLVTFIQDVTLGISSEILTERIRSMSFASILRQDISFFDDENHSVGALTSRLSLDATYINGLFGVTLGNLIHVTVTIFSCVVVSLIVGWKLTLVCLCSIPIMIGAGGLRIKMLSSLQQKTKKAYEYSTQIACESADNIRTVAALTCENNLWKRYHDLLDEPMRQGIKTAFLVSIPFAFANCIVFLVNVLAFWYGSKLFMNNEYDLKKMYTVYVAIIVGSTFMGRFFAYAPDIAKATSASDSIMSLLEQVPKIDTWRQDGEKIKTIKGHLKFSNVHFHYPTRLSVPVLQGLNLEVKPGQYAALVGPSGCGKSTIMSLIERFYQVTNGAITIDEMNIAKMNVNNLREHIALVSQEPPLYDMTIKENILLGSLPGQNVSQNDLEKVCQEANIHNFIIGLPNGYDTFVGRKGTQLSGGQKQRIAIARALIRNPKILLLDEATSALDSESEKIVQKSLDAAAHGRTTLAIAHRLSTIQHADIIFVIKDGKIYEQGTHKELLKLQGIYYTMIQKQFGESNL</sequence>
<dbReference type="PANTHER" id="PTHR43394">
    <property type="entry name" value="ATP-DEPENDENT PERMEASE MDL1, MITOCHONDRIAL"/>
    <property type="match status" value="1"/>
</dbReference>
<evidence type="ECO:0000313" key="12">
    <source>
        <dbReference type="EMBL" id="KAF0545725.1"/>
    </source>
</evidence>
<dbReference type="CDD" id="cd18577">
    <property type="entry name" value="ABC_6TM_Pgp_ABCB1_D1_like"/>
    <property type="match status" value="1"/>
</dbReference>
<feature type="domain" description="ABC transmembrane type-1" evidence="11">
    <location>
        <begin position="606"/>
        <end position="883"/>
    </location>
</feature>
<feature type="domain" description="ABC transmembrane type-1" evidence="11">
    <location>
        <begin position="55"/>
        <end position="345"/>
    </location>
</feature>
<dbReference type="FunFam" id="1.20.1560.10:FF:000009">
    <property type="entry name" value="ABC transporter B family member 1"/>
    <property type="match status" value="1"/>
</dbReference>
<comment type="subcellular location">
    <subcellularLocation>
        <location evidence="1">Cell membrane</location>
        <topology evidence="1">Multi-pass membrane protein</topology>
    </subcellularLocation>
</comment>
<feature type="transmembrane region" description="Helical" evidence="9">
    <location>
        <begin position="710"/>
        <end position="734"/>
    </location>
</feature>
<dbReference type="PANTHER" id="PTHR43394:SF27">
    <property type="entry name" value="ATP-DEPENDENT TRANSLOCASE ABCB1-LIKE"/>
    <property type="match status" value="1"/>
</dbReference>
<reference evidence="12 13" key="1">
    <citation type="journal article" date="2019" name="Environ. Microbiol.">
        <title>At the nexus of three kingdoms: the genome of the mycorrhizal fungus Gigaspora margarita provides insights into plant, endobacterial and fungal interactions.</title>
        <authorList>
            <person name="Venice F."/>
            <person name="Ghignone S."/>
            <person name="Salvioli di Fossalunga A."/>
            <person name="Amselem J."/>
            <person name="Novero M."/>
            <person name="Xianan X."/>
            <person name="Sedzielewska Toro K."/>
            <person name="Morin E."/>
            <person name="Lipzen A."/>
            <person name="Grigoriev I.V."/>
            <person name="Henrissat B."/>
            <person name="Martin F.M."/>
            <person name="Bonfante P."/>
        </authorList>
    </citation>
    <scope>NUCLEOTIDE SEQUENCE [LARGE SCALE GENOMIC DNA]</scope>
    <source>
        <strain evidence="12 13">BEG34</strain>
    </source>
</reference>
<feature type="transmembrane region" description="Helical" evidence="9">
    <location>
        <begin position="858"/>
        <end position="876"/>
    </location>
</feature>
<evidence type="ECO:0000256" key="2">
    <source>
        <dbReference type="ARBA" id="ARBA00007577"/>
    </source>
</evidence>
<keyword evidence="6" id="KW-0067">ATP-binding</keyword>
<name>A0A8H4AYT3_GIGMA</name>
<dbReference type="SUPFAM" id="SSF90123">
    <property type="entry name" value="ABC transporter transmembrane region"/>
    <property type="match status" value="2"/>
</dbReference>
<dbReference type="InterPro" id="IPR011527">
    <property type="entry name" value="ABC1_TM_dom"/>
</dbReference>
<feature type="transmembrane region" description="Helical" evidence="9">
    <location>
        <begin position="281"/>
        <end position="309"/>
    </location>
</feature>
<keyword evidence="4 9" id="KW-0812">Transmembrane</keyword>
<dbReference type="Proteomes" id="UP000439903">
    <property type="component" value="Unassembled WGS sequence"/>
</dbReference>
<dbReference type="CDD" id="cd03249">
    <property type="entry name" value="ABC_MTABC3_MDL1_MDL2"/>
    <property type="match status" value="2"/>
</dbReference>
<feature type="transmembrane region" description="Helical" evidence="9">
    <location>
        <begin position="178"/>
        <end position="197"/>
    </location>
</feature>
<dbReference type="Gene3D" id="1.20.1560.10">
    <property type="entry name" value="ABC transporter type 1, transmembrane domain"/>
    <property type="match status" value="3"/>
</dbReference>
<feature type="transmembrane region" description="Helical" evidence="9">
    <location>
        <begin position="636"/>
        <end position="655"/>
    </location>
</feature>
<gene>
    <name evidence="12" type="ORF">F8M41_002012</name>
</gene>
<dbReference type="OrthoDB" id="6500128at2759"/>
<feature type="transmembrane region" description="Helical" evidence="9">
    <location>
        <begin position="203"/>
        <end position="227"/>
    </location>
</feature>
<dbReference type="InterPro" id="IPR003439">
    <property type="entry name" value="ABC_transporter-like_ATP-bd"/>
</dbReference>
<keyword evidence="13" id="KW-1185">Reference proteome</keyword>
<keyword evidence="8 9" id="KW-0472">Membrane</keyword>
<evidence type="ECO:0000313" key="13">
    <source>
        <dbReference type="Proteomes" id="UP000439903"/>
    </source>
</evidence>
<comment type="caution">
    <text evidence="12">The sequence shown here is derived from an EMBL/GenBank/DDBJ whole genome shotgun (WGS) entry which is preliminary data.</text>
</comment>
<organism evidence="12 13">
    <name type="scientific">Gigaspora margarita</name>
    <dbReference type="NCBI Taxonomy" id="4874"/>
    <lineage>
        <taxon>Eukaryota</taxon>
        <taxon>Fungi</taxon>
        <taxon>Fungi incertae sedis</taxon>
        <taxon>Mucoromycota</taxon>
        <taxon>Glomeromycotina</taxon>
        <taxon>Glomeromycetes</taxon>
        <taxon>Diversisporales</taxon>
        <taxon>Gigasporaceae</taxon>
        <taxon>Gigaspora</taxon>
    </lineage>
</organism>
<evidence type="ECO:0000256" key="3">
    <source>
        <dbReference type="ARBA" id="ARBA00022448"/>
    </source>
</evidence>
<feature type="transmembrane region" description="Helical" evidence="9">
    <location>
        <begin position="602"/>
        <end position="624"/>
    </location>
</feature>
<keyword evidence="7 9" id="KW-1133">Transmembrane helix</keyword>
<feature type="transmembrane region" description="Helical" evidence="9">
    <location>
        <begin position="51"/>
        <end position="83"/>
    </location>
</feature>
<dbReference type="GO" id="GO:0016887">
    <property type="term" value="F:ATP hydrolysis activity"/>
    <property type="evidence" value="ECO:0007669"/>
    <property type="project" value="InterPro"/>
</dbReference>
<feature type="transmembrane region" description="Helical" evidence="9">
    <location>
        <begin position="740"/>
        <end position="759"/>
    </location>
</feature>
<evidence type="ECO:0000256" key="6">
    <source>
        <dbReference type="ARBA" id="ARBA00022840"/>
    </source>
</evidence>
<dbReference type="SMART" id="SM00382">
    <property type="entry name" value="AAA"/>
    <property type="match status" value="2"/>
</dbReference>
<dbReference type="GO" id="GO:0005886">
    <property type="term" value="C:plasma membrane"/>
    <property type="evidence" value="ECO:0007669"/>
    <property type="project" value="UniProtKB-SubCell"/>
</dbReference>
<dbReference type="GO" id="GO:0005524">
    <property type="term" value="F:ATP binding"/>
    <property type="evidence" value="ECO:0007669"/>
    <property type="project" value="UniProtKB-KW"/>
</dbReference>
<protein>
    <submittedName>
        <fullName evidence="12">P-loop containing nucleoside triphosphate hydrolase protein</fullName>
    </submittedName>
</protein>
<dbReference type="GO" id="GO:0005743">
    <property type="term" value="C:mitochondrial inner membrane"/>
    <property type="evidence" value="ECO:0007669"/>
    <property type="project" value="TreeGrafter"/>
</dbReference>
<evidence type="ECO:0000256" key="5">
    <source>
        <dbReference type="ARBA" id="ARBA00022741"/>
    </source>
</evidence>
<accession>A0A8H4AYT3</accession>
<evidence type="ECO:0000256" key="4">
    <source>
        <dbReference type="ARBA" id="ARBA00022692"/>
    </source>
</evidence>
<evidence type="ECO:0000259" key="11">
    <source>
        <dbReference type="PROSITE" id="PS50929"/>
    </source>
</evidence>
<evidence type="ECO:0000256" key="7">
    <source>
        <dbReference type="ARBA" id="ARBA00022989"/>
    </source>
</evidence>
<feature type="transmembrane region" description="Helical" evidence="9">
    <location>
        <begin position="818"/>
        <end position="843"/>
    </location>
</feature>
<evidence type="ECO:0000256" key="9">
    <source>
        <dbReference type="SAM" id="Phobius"/>
    </source>
</evidence>
<feature type="domain" description="ABC transporter" evidence="10">
    <location>
        <begin position="918"/>
        <end position="1157"/>
    </location>
</feature>
<dbReference type="InterPro" id="IPR003593">
    <property type="entry name" value="AAA+_ATPase"/>
</dbReference>
<feature type="domain" description="ABC transporter" evidence="10">
    <location>
        <begin position="380"/>
        <end position="625"/>
    </location>
</feature>
<proteinExistence type="inferred from homology"/>